<dbReference type="EMBL" id="ML977315">
    <property type="protein sequence ID" value="KAF2119751.1"/>
    <property type="molecule type" value="Genomic_DNA"/>
</dbReference>
<sequence>MGQEWELALHHRSRSIVWKQVIDGHGLTISNQSGSEAPSEGSRMGLAIPAKGPNDTHQHPLLSQGRRSARQNTTLSLSKQCAGLAGTCQHEVNDSCPRQNLPFRTRSSHLKAPALTVCLRLSSHQASRNFSNTLLSDKSNSLVLLEPLIEPQPFLRIAPARDRGRKAQVGQRGCTATFRISNCHPADS</sequence>
<evidence type="ECO:0000313" key="3">
    <source>
        <dbReference type="Proteomes" id="UP000799770"/>
    </source>
</evidence>
<dbReference type="AlphaFoldDB" id="A0A6A5ZNE9"/>
<accession>A0A6A5ZNE9</accession>
<evidence type="ECO:0000256" key="1">
    <source>
        <dbReference type="SAM" id="MobiDB-lite"/>
    </source>
</evidence>
<organism evidence="2 3">
    <name type="scientific">Lophiotrema nucula</name>
    <dbReference type="NCBI Taxonomy" id="690887"/>
    <lineage>
        <taxon>Eukaryota</taxon>
        <taxon>Fungi</taxon>
        <taxon>Dikarya</taxon>
        <taxon>Ascomycota</taxon>
        <taxon>Pezizomycotina</taxon>
        <taxon>Dothideomycetes</taxon>
        <taxon>Pleosporomycetidae</taxon>
        <taxon>Pleosporales</taxon>
        <taxon>Lophiotremataceae</taxon>
        <taxon>Lophiotrema</taxon>
    </lineage>
</organism>
<gene>
    <name evidence="2" type="ORF">BDV96DRAFT_352173</name>
</gene>
<keyword evidence="3" id="KW-1185">Reference proteome</keyword>
<dbReference type="Proteomes" id="UP000799770">
    <property type="component" value="Unassembled WGS sequence"/>
</dbReference>
<protein>
    <submittedName>
        <fullName evidence="2">Uncharacterized protein</fullName>
    </submittedName>
</protein>
<feature type="region of interest" description="Disordered" evidence="1">
    <location>
        <begin position="29"/>
        <end position="72"/>
    </location>
</feature>
<name>A0A6A5ZNE9_9PLEO</name>
<proteinExistence type="predicted"/>
<reference evidence="2" key="1">
    <citation type="journal article" date="2020" name="Stud. Mycol.">
        <title>101 Dothideomycetes genomes: a test case for predicting lifestyles and emergence of pathogens.</title>
        <authorList>
            <person name="Haridas S."/>
            <person name="Albert R."/>
            <person name="Binder M."/>
            <person name="Bloem J."/>
            <person name="Labutti K."/>
            <person name="Salamov A."/>
            <person name="Andreopoulos B."/>
            <person name="Baker S."/>
            <person name="Barry K."/>
            <person name="Bills G."/>
            <person name="Bluhm B."/>
            <person name="Cannon C."/>
            <person name="Castanera R."/>
            <person name="Culley D."/>
            <person name="Daum C."/>
            <person name="Ezra D."/>
            <person name="Gonzalez J."/>
            <person name="Henrissat B."/>
            <person name="Kuo A."/>
            <person name="Liang C."/>
            <person name="Lipzen A."/>
            <person name="Lutzoni F."/>
            <person name="Magnuson J."/>
            <person name="Mondo S."/>
            <person name="Nolan M."/>
            <person name="Ohm R."/>
            <person name="Pangilinan J."/>
            <person name="Park H.-J."/>
            <person name="Ramirez L."/>
            <person name="Alfaro M."/>
            <person name="Sun H."/>
            <person name="Tritt A."/>
            <person name="Yoshinaga Y."/>
            <person name="Zwiers L.-H."/>
            <person name="Turgeon B."/>
            <person name="Goodwin S."/>
            <person name="Spatafora J."/>
            <person name="Crous P."/>
            <person name="Grigoriev I."/>
        </authorList>
    </citation>
    <scope>NUCLEOTIDE SEQUENCE</scope>
    <source>
        <strain evidence="2">CBS 627.86</strain>
    </source>
</reference>
<evidence type="ECO:0000313" key="2">
    <source>
        <dbReference type="EMBL" id="KAF2119751.1"/>
    </source>
</evidence>